<evidence type="ECO:0000256" key="1">
    <source>
        <dbReference type="ARBA" id="ARBA00022729"/>
    </source>
</evidence>
<feature type="domain" description="Ig-like" evidence="5">
    <location>
        <begin position="349"/>
        <end position="421"/>
    </location>
</feature>
<dbReference type="InterPro" id="IPR036179">
    <property type="entry name" value="Ig-like_dom_sf"/>
</dbReference>
<feature type="transmembrane region" description="Helical" evidence="4">
    <location>
        <begin position="528"/>
        <end position="550"/>
    </location>
</feature>
<dbReference type="InterPro" id="IPR013783">
    <property type="entry name" value="Ig-like_fold"/>
</dbReference>
<dbReference type="PANTHER" id="PTHR11481">
    <property type="entry name" value="IMMUNOGLOBULIN FC RECEPTOR"/>
    <property type="match status" value="1"/>
</dbReference>
<evidence type="ECO:0000313" key="7">
    <source>
        <dbReference type="Proteomes" id="UP000727407"/>
    </source>
</evidence>
<proteinExistence type="predicted"/>
<evidence type="ECO:0000256" key="4">
    <source>
        <dbReference type="SAM" id="Phobius"/>
    </source>
</evidence>
<keyword evidence="1" id="KW-0732">Signal</keyword>
<evidence type="ECO:0000259" key="5">
    <source>
        <dbReference type="PROSITE" id="PS50835"/>
    </source>
</evidence>
<evidence type="ECO:0000256" key="3">
    <source>
        <dbReference type="ARBA" id="ARBA00023319"/>
    </source>
</evidence>
<comment type="caution">
    <text evidence="6">The sequence shown here is derived from an EMBL/GenBank/DDBJ whole genome shotgun (WGS) entry which is preliminary data.</text>
</comment>
<dbReference type="SMART" id="SM00409">
    <property type="entry name" value="IG"/>
    <property type="match status" value="5"/>
</dbReference>
<dbReference type="AlphaFoldDB" id="A0A8J4T792"/>
<dbReference type="Pfam" id="PF13895">
    <property type="entry name" value="Ig_2"/>
    <property type="match status" value="1"/>
</dbReference>
<dbReference type="GO" id="GO:0004888">
    <property type="term" value="F:transmembrane signaling receptor activity"/>
    <property type="evidence" value="ECO:0007669"/>
    <property type="project" value="TreeGrafter"/>
</dbReference>
<feature type="domain" description="Ig-like" evidence="5">
    <location>
        <begin position="254"/>
        <end position="334"/>
    </location>
</feature>
<feature type="domain" description="Ig-like" evidence="5">
    <location>
        <begin position="14"/>
        <end position="124"/>
    </location>
</feature>
<dbReference type="PANTHER" id="PTHR11481:SF64">
    <property type="entry name" value="FC RECEPTOR-LIKE PROTEIN 4"/>
    <property type="match status" value="1"/>
</dbReference>
<organism evidence="6 7">
    <name type="scientific">Clarias magur</name>
    <name type="common">Asian catfish</name>
    <name type="synonym">Macropteronotus magur</name>
    <dbReference type="NCBI Taxonomy" id="1594786"/>
    <lineage>
        <taxon>Eukaryota</taxon>
        <taxon>Metazoa</taxon>
        <taxon>Chordata</taxon>
        <taxon>Craniata</taxon>
        <taxon>Vertebrata</taxon>
        <taxon>Euteleostomi</taxon>
        <taxon>Actinopterygii</taxon>
        <taxon>Neopterygii</taxon>
        <taxon>Teleostei</taxon>
        <taxon>Ostariophysi</taxon>
        <taxon>Siluriformes</taxon>
        <taxon>Clariidae</taxon>
        <taxon>Clarias</taxon>
    </lineage>
</organism>
<dbReference type="InterPro" id="IPR013151">
    <property type="entry name" value="Immunoglobulin_dom"/>
</dbReference>
<reference evidence="6" key="1">
    <citation type="submission" date="2020-07" db="EMBL/GenBank/DDBJ databases">
        <title>Clarias magur genome sequencing, assembly and annotation.</title>
        <authorList>
            <person name="Kushwaha B."/>
            <person name="Kumar R."/>
            <person name="Das P."/>
            <person name="Joshi C.G."/>
            <person name="Kumar D."/>
            <person name="Nagpure N.S."/>
            <person name="Pandey M."/>
            <person name="Agarwal S."/>
            <person name="Srivastava S."/>
            <person name="Singh M."/>
            <person name="Sahoo L."/>
            <person name="Jayasankar P."/>
            <person name="Meher P.K."/>
            <person name="Koringa P.G."/>
            <person name="Iquebal M.A."/>
            <person name="Das S.P."/>
            <person name="Bit A."/>
            <person name="Patnaik S."/>
            <person name="Patel N."/>
            <person name="Shah T.M."/>
            <person name="Hinsu A."/>
            <person name="Jena J.K."/>
        </authorList>
    </citation>
    <scope>NUCLEOTIDE SEQUENCE</scope>
    <source>
        <strain evidence="6">CIFAMagur01</strain>
        <tissue evidence="6">Testis</tissue>
    </source>
</reference>
<protein>
    <submittedName>
        <fullName evidence="6">Fc receptor-like protein 5 isoform X1</fullName>
    </submittedName>
</protein>
<sequence length="556" mass="63736">LTLRISVSHAQGSPKAVLSIKPGTHVYSGERVIFRCDIRGGGDTAWTYSWYKNNETLDHYIFQKYYRNYKYYRYHRFDRYFRDYRDRTMWEFIIWPVDEPDVGNYTCRGQKHGSEKSEISDAVTLTVSVLTSLTPVSHAQGSPKAVLSIKPGTHVYSGERVIFRCDIHGGGDTAWTYSWYKNNETLDLDMFHEHYKFHRFDRFFRDYRDHTVREFIIWPVDESDSGNYTCRGERRGSQSSEISDAVTLIVSRRPKVVLRVSPQSWLTEGDSVTLSCEVTDSSTGWTFSWYTEYREIKDSHGEIVSGDSYHISITTFDHTGVYMCRAEKEESSLRLLSNHQPVWINGESPPVSLIINPNRTQHFTGDSLLLSCEGQSNSTGWTVRQHTYSGGVSSWSWWRSITGSTCNISSLSTYHTGVYWCESDYGENRNPVNITVHGGDVILESPVHPVSEEHPLTLRCLFRNTNTSNLRVDFYKNGSVFQNQTDGEMIIYNVSKSDEGFYHCKHPERGASPKSWVSVRGVETTFSALMLISSVVTASPYLLVTIILLIKCCRAR</sequence>
<keyword evidence="4" id="KW-0812">Transmembrane</keyword>
<dbReference type="GO" id="GO:0007166">
    <property type="term" value="P:cell surface receptor signaling pathway"/>
    <property type="evidence" value="ECO:0007669"/>
    <property type="project" value="TreeGrafter"/>
</dbReference>
<dbReference type="PROSITE" id="PS50835">
    <property type="entry name" value="IG_LIKE"/>
    <property type="match status" value="5"/>
</dbReference>
<keyword evidence="3" id="KW-0393">Immunoglobulin domain</keyword>
<dbReference type="SMART" id="SM00408">
    <property type="entry name" value="IGc2"/>
    <property type="match status" value="4"/>
</dbReference>
<keyword evidence="6" id="KW-0675">Receptor</keyword>
<dbReference type="Pfam" id="PF13927">
    <property type="entry name" value="Ig_3"/>
    <property type="match status" value="1"/>
</dbReference>
<evidence type="ECO:0000313" key="6">
    <source>
        <dbReference type="EMBL" id="KAF5890726.1"/>
    </source>
</evidence>
<feature type="domain" description="Ig-like" evidence="5">
    <location>
        <begin position="431"/>
        <end position="504"/>
    </location>
</feature>
<dbReference type="InterPro" id="IPR007110">
    <property type="entry name" value="Ig-like_dom"/>
</dbReference>
<evidence type="ECO:0000256" key="2">
    <source>
        <dbReference type="ARBA" id="ARBA00023157"/>
    </source>
</evidence>
<dbReference type="OrthoDB" id="6151406at2759"/>
<dbReference type="Proteomes" id="UP000727407">
    <property type="component" value="Unassembled WGS sequence"/>
</dbReference>
<dbReference type="Pfam" id="PF00047">
    <property type="entry name" value="ig"/>
    <property type="match status" value="2"/>
</dbReference>
<dbReference type="InterPro" id="IPR003599">
    <property type="entry name" value="Ig_sub"/>
</dbReference>
<dbReference type="GO" id="GO:0006955">
    <property type="term" value="P:immune response"/>
    <property type="evidence" value="ECO:0007669"/>
    <property type="project" value="TreeGrafter"/>
</dbReference>
<dbReference type="InterPro" id="IPR003598">
    <property type="entry name" value="Ig_sub2"/>
</dbReference>
<feature type="non-terminal residue" evidence="6">
    <location>
        <position position="556"/>
    </location>
</feature>
<keyword evidence="7" id="KW-1185">Reference proteome</keyword>
<dbReference type="SUPFAM" id="SSF48726">
    <property type="entry name" value="Immunoglobulin"/>
    <property type="match status" value="5"/>
</dbReference>
<gene>
    <name evidence="6" type="ORF">DAT39_019575</name>
</gene>
<dbReference type="GO" id="GO:0009897">
    <property type="term" value="C:external side of plasma membrane"/>
    <property type="evidence" value="ECO:0007669"/>
    <property type="project" value="TreeGrafter"/>
</dbReference>
<dbReference type="EMBL" id="QNUK01000656">
    <property type="protein sequence ID" value="KAF5890726.1"/>
    <property type="molecule type" value="Genomic_DNA"/>
</dbReference>
<dbReference type="Gene3D" id="2.60.40.10">
    <property type="entry name" value="Immunoglobulins"/>
    <property type="match status" value="5"/>
</dbReference>
<feature type="domain" description="Ig-like" evidence="5">
    <location>
        <begin position="143"/>
        <end position="247"/>
    </location>
</feature>
<feature type="non-terminal residue" evidence="6">
    <location>
        <position position="1"/>
    </location>
</feature>
<keyword evidence="4" id="KW-0472">Membrane</keyword>
<keyword evidence="4" id="KW-1133">Transmembrane helix</keyword>
<dbReference type="InterPro" id="IPR050488">
    <property type="entry name" value="Ig_Fc_receptor"/>
</dbReference>
<keyword evidence="2" id="KW-1015">Disulfide bond</keyword>
<name>A0A8J4T792_CLAMG</name>
<accession>A0A8J4T792</accession>